<comment type="caution">
    <text evidence="2">The sequence shown here is derived from an EMBL/GenBank/DDBJ whole genome shotgun (WGS) entry which is preliminary data.</text>
</comment>
<dbReference type="Proteomes" id="UP000652761">
    <property type="component" value="Unassembled WGS sequence"/>
</dbReference>
<evidence type="ECO:0000313" key="2">
    <source>
        <dbReference type="EMBL" id="MQM17229.1"/>
    </source>
</evidence>
<feature type="compositionally biased region" description="Pro residues" evidence="1">
    <location>
        <begin position="114"/>
        <end position="126"/>
    </location>
</feature>
<proteinExistence type="predicted"/>
<dbReference type="EMBL" id="NMUH01007417">
    <property type="protein sequence ID" value="MQM17229.1"/>
    <property type="molecule type" value="Genomic_DNA"/>
</dbReference>
<protein>
    <submittedName>
        <fullName evidence="2">Uncharacterized protein</fullName>
    </submittedName>
</protein>
<gene>
    <name evidence="2" type="ORF">Taro_050197</name>
</gene>
<feature type="compositionally biased region" description="Basic and acidic residues" evidence="1">
    <location>
        <begin position="132"/>
        <end position="141"/>
    </location>
</feature>
<organism evidence="2 3">
    <name type="scientific">Colocasia esculenta</name>
    <name type="common">Wild taro</name>
    <name type="synonym">Arum esculentum</name>
    <dbReference type="NCBI Taxonomy" id="4460"/>
    <lineage>
        <taxon>Eukaryota</taxon>
        <taxon>Viridiplantae</taxon>
        <taxon>Streptophyta</taxon>
        <taxon>Embryophyta</taxon>
        <taxon>Tracheophyta</taxon>
        <taxon>Spermatophyta</taxon>
        <taxon>Magnoliopsida</taxon>
        <taxon>Liliopsida</taxon>
        <taxon>Araceae</taxon>
        <taxon>Aroideae</taxon>
        <taxon>Colocasieae</taxon>
        <taxon>Colocasia</taxon>
    </lineage>
</organism>
<sequence length="149" mass="16701">MYVHRSVLFEKNKLQTTNWLASNSDGSLSKFGYLLDTLDADFTDVCRNDSDPSLIISLYLCVRLQCGRHLRLWLQLQMYNQITCRCPAFAFASTLSFICASRCIIKSLAGTQPLPSPPAQPLPPTPIVSSGESDRYHTHEDGTEEDAQE</sequence>
<dbReference type="AlphaFoldDB" id="A0A843XCU9"/>
<keyword evidence="3" id="KW-1185">Reference proteome</keyword>
<accession>A0A843XCU9</accession>
<feature type="region of interest" description="Disordered" evidence="1">
    <location>
        <begin position="114"/>
        <end position="149"/>
    </location>
</feature>
<reference evidence="2" key="1">
    <citation type="submission" date="2017-07" db="EMBL/GenBank/DDBJ databases">
        <title>Taro Niue Genome Assembly and Annotation.</title>
        <authorList>
            <person name="Atibalentja N."/>
            <person name="Keating K."/>
            <person name="Fields C.J."/>
        </authorList>
    </citation>
    <scope>NUCLEOTIDE SEQUENCE</scope>
    <source>
        <strain evidence="2">Niue_2</strain>
        <tissue evidence="2">Leaf</tissue>
    </source>
</reference>
<evidence type="ECO:0000313" key="3">
    <source>
        <dbReference type="Proteomes" id="UP000652761"/>
    </source>
</evidence>
<evidence type="ECO:0000256" key="1">
    <source>
        <dbReference type="SAM" id="MobiDB-lite"/>
    </source>
</evidence>
<name>A0A843XCU9_COLES</name>